<dbReference type="InterPro" id="IPR013783">
    <property type="entry name" value="Ig-like_fold"/>
</dbReference>
<evidence type="ECO:0000313" key="2">
    <source>
        <dbReference type="EMBL" id="HIZ07352.1"/>
    </source>
</evidence>
<dbReference type="Proteomes" id="UP000824024">
    <property type="component" value="Unassembled WGS sequence"/>
</dbReference>
<dbReference type="Pfam" id="PF16403">
    <property type="entry name" value="Bact_surface_Ig-like"/>
    <property type="match status" value="1"/>
</dbReference>
<comment type="caution">
    <text evidence="2">The sequence shown here is derived from an EMBL/GenBank/DDBJ whole genome shotgun (WGS) entry which is preliminary data.</text>
</comment>
<dbReference type="InterPro" id="IPR032179">
    <property type="entry name" value="Cry22Aa_Ig-like"/>
</dbReference>
<dbReference type="Gene3D" id="2.60.40.10">
    <property type="entry name" value="Immunoglobulins"/>
    <property type="match status" value="3"/>
</dbReference>
<sequence length="275" mass="30179">MKIVRILVIVVFVLAAAVFGISKGMDLKNRDTSIPEITSDRDVLEIPCDHTDEQLLEGLTAYDEKDGDLTKEIIAGNFSRFIEPGICNVTYIVFDSSEQPGTLTRKVKFTDYHSPEFTLSGPLVFEEGAGSYSTVLERLGASDMLDGDLTDWLVQTDSDANYQKTGDYHIQVEVTNSFGDTSAVSLPVHVLGSGAHSMEIELSSWIVYLDQGEKIDPMEYVEAVYNGEGEEVSKDTVTCESSVDPDTPGTYEIHYEAADGLGHTAETWLTVVVRA</sequence>
<accession>A0A9D2D2C9</accession>
<feature type="domain" description="Pesticidal crystal protein Cry22Aa Ig-like" evidence="1">
    <location>
        <begin position="211"/>
        <end position="268"/>
    </location>
</feature>
<name>A0A9D2D2C9_9FIRM</name>
<organism evidence="2 3">
    <name type="scientific">Candidatus Eubacterium avistercoris</name>
    <dbReference type="NCBI Taxonomy" id="2838567"/>
    <lineage>
        <taxon>Bacteria</taxon>
        <taxon>Bacillati</taxon>
        <taxon>Bacillota</taxon>
        <taxon>Clostridia</taxon>
        <taxon>Eubacteriales</taxon>
        <taxon>Eubacteriaceae</taxon>
        <taxon>Eubacterium</taxon>
    </lineage>
</organism>
<evidence type="ECO:0000313" key="3">
    <source>
        <dbReference type="Proteomes" id="UP000824024"/>
    </source>
</evidence>
<proteinExistence type="predicted"/>
<protein>
    <submittedName>
        <fullName evidence="2">DUF5011 domain-containing protein</fullName>
    </submittedName>
</protein>
<reference evidence="2" key="1">
    <citation type="journal article" date="2021" name="PeerJ">
        <title>Extensive microbial diversity within the chicken gut microbiome revealed by metagenomics and culture.</title>
        <authorList>
            <person name="Gilroy R."/>
            <person name="Ravi A."/>
            <person name="Getino M."/>
            <person name="Pursley I."/>
            <person name="Horton D.L."/>
            <person name="Alikhan N.F."/>
            <person name="Baker D."/>
            <person name="Gharbi K."/>
            <person name="Hall N."/>
            <person name="Watson M."/>
            <person name="Adriaenssens E.M."/>
            <person name="Foster-Nyarko E."/>
            <person name="Jarju S."/>
            <person name="Secka A."/>
            <person name="Antonio M."/>
            <person name="Oren A."/>
            <person name="Chaudhuri R.R."/>
            <person name="La Ragione R."/>
            <person name="Hildebrand F."/>
            <person name="Pallen M.J."/>
        </authorList>
    </citation>
    <scope>NUCLEOTIDE SEQUENCE</scope>
    <source>
        <strain evidence="2">CHK192-9172</strain>
    </source>
</reference>
<dbReference type="AlphaFoldDB" id="A0A9D2D2C9"/>
<dbReference type="EMBL" id="DXCH01000149">
    <property type="protein sequence ID" value="HIZ07352.1"/>
    <property type="molecule type" value="Genomic_DNA"/>
</dbReference>
<evidence type="ECO:0000259" key="1">
    <source>
        <dbReference type="Pfam" id="PF16403"/>
    </source>
</evidence>
<reference evidence="2" key="2">
    <citation type="submission" date="2021-04" db="EMBL/GenBank/DDBJ databases">
        <authorList>
            <person name="Gilroy R."/>
        </authorList>
    </citation>
    <scope>NUCLEOTIDE SEQUENCE</scope>
    <source>
        <strain evidence="2">CHK192-9172</strain>
    </source>
</reference>
<gene>
    <name evidence="2" type="ORF">IAA08_05385</name>
</gene>